<dbReference type="PROSITE" id="PS51257">
    <property type="entry name" value="PROKAR_LIPOPROTEIN"/>
    <property type="match status" value="1"/>
</dbReference>
<protein>
    <submittedName>
        <fullName evidence="7">BamA/TamA family outer membrane protein</fullName>
    </submittedName>
</protein>
<evidence type="ECO:0000256" key="2">
    <source>
        <dbReference type="ARBA" id="ARBA00022692"/>
    </source>
</evidence>
<dbReference type="EMBL" id="JACYTQ010000003">
    <property type="protein sequence ID" value="MBD8489513.1"/>
    <property type="molecule type" value="Genomic_DNA"/>
</dbReference>
<dbReference type="PANTHER" id="PTHR12815:SF47">
    <property type="entry name" value="TRANSLOCATION AND ASSEMBLY MODULE SUBUNIT TAMA"/>
    <property type="match status" value="1"/>
</dbReference>
<dbReference type="Pfam" id="PF01103">
    <property type="entry name" value="Omp85"/>
    <property type="match status" value="1"/>
</dbReference>
<organism evidence="7 8">
    <name type="scientific">Echinicola arenosa</name>
    <dbReference type="NCBI Taxonomy" id="2774144"/>
    <lineage>
        <taxon>Bacteria</taxon>
        <taxon>Pseudomonadati</taxon>
        <taxon>Bacteroidota</taxon>
        <taxon>Cytophagia</taxon>
        <taxon>Cytophagales</taxon>
        <taxon>Cyclobacteriaceae</taxon>
        <taxon>Echinicola</taxon>
    </lineage>
</organism>
<reference evidence="7 8" key="1">
    <citation type="submission" date="2020-09" db="EMBL/GenBank/DDBJ databases">
        <title>Echinicola sp. CAU 1574 isolated from sand of Sido Beach.</title>
        <authorList>
            <person name="Kim W."/>
        </authorList>
    </citation>
    <scope>NUCLEOTIDE SEQUENCE [LARGE SCALE GENOMIC DNA]</scope>
    <source>
        <strain evidence="7 8">CAU 1574</strain>
    </source>
</reference>
<gene>
    <name evidence="7" type="ORF">IFO69_12225</name>
</gene>
<dbReference type="Proteomes" id="UP000647133">
    <property type="component" value="Unassembled WGS sequence"/>
</dbReference>
<comment type="subcellular location">
    <subcellularLocation>
        <location evidence="1">Membrane</location>
    </subcellularLocation>
</comment>
<dbReference type="Gene3D" id="3.10.20.310">
    <property type="entry name" value="membrane protein fhac"/>
    <property type="match status" value="1"/>
</dbReference>
<dbReference type="RefSeq" id="WP_192010378.1">
    <property type="nucleotide sequence ID" value="NZ_JACYTQ010000003.1"/>
</dbReference>
<evidence type="ECO:0000313" key="7">
    <source>
        <dbReference type="EMBL" id="MBD8489513.1"/>
    </source>
</evidence>
<name>A0ABR9ANR7_9BACT</name>
<evidence type="ECO:0000313" key="8">
    <source>
        <dbReference type="Proteomes" id="UP000647133"/>
    </source>
</evidence>
<sequence>MIFRYLIFSFIAFTLVACSGTKSLSEGEVLYTGSKIHINKKEYKEDWKIKNDEKKLVKVYWDLWDVPNGGMMGLPTMRFLSFRLWLYNLFYNEKEQGLAKWIRDNFGEEPILISDVKPDFKIQKAIEDYENFGHFGTTGRYDLHYNRKKNKAYIHYRLTVPKVYHYRKVMYDTSALEGNLKILFLNYQPKSVLHEREEFDLEKIRSEKTGLWNTIQNNGYYYLKKEDVLVMADTTVGYKQIDVKVGLNGELPDSHFKRQKINDLSVAIDTAQREVDGYYYWPYGKVKKHLLDKMIQVNEGEYFSLERTKHSMRNLADLGIFRNPSISYEVHENDSLALDANVDLIPKDASLLGFNVNGNYKTTGYIGPSISLKYNQLNLFGGAENLSVEANTYYDFPIGLYKDRVSNSSGFGIFTTLDAPLLDPPFKFIKNDFSLPKKYLSLDFEYNNRRDYFTLATWNAAYGFTWKSNSKVTHKLDLIKLTFSDVIRSSERFDTLINNDPSLQLSLSNQFILGSGYTYRFDNSSTENKRLGTYFEGKVELAGNILNLASGLVSGTEEGSRKFLGVKYSQYARFEYDFRAYWRVGQYSHLVFRNLAGLGLSYGNSTQMPFIKEFFIGGSNSLRPFNARNVGPGRYIELDEAEVNQVGDLKLEWNLEYRFKIFTKLNGALWSDAGNIWLLEEDPNRPFSGVRWGKLFQDSYLTSGVGLRIDLKYLLLRLDYGAVLYAPIFIDGYKWIWENKLPLHGPVIGFGYPF</sequence>
<dbReference type="InterPro" id="IPR039910">
    <property type="entry name" value="D15-like"/>
</dbReference>
<evidence type="ECO:0000256" key="5">
    <source>
        <dbReference type="ARBA" id="ARBA00023237"/>
    </source>
</evidence>
<keyword evidence="2" id="KW-0812">Transmembrane</keyword>
<dbReference type="PANTHER" id="PTHR12815">
    <property type="entry name" value="SORTING AND ASSEMBLY MACHINERY SAMM50 PROTEIN FAMILY MEMBER"/>
    <property type="match status" value="1"/>
</dbReference>
<dbReference type="Gene3D" id="2.40.160.50">
    <property type="entry name" value="membrane protein fhac: a member of the omp85/tpsb transporter family"/>
    <property type="match status" value="1"/>
</dbReference>
<evidence type="ECO:0000256" key="3">
    <source>
        <dbReference type="ARBA" id="ARBA00022729"/>
    </source>
</evidence>
<dbReference type="InterPro" id="IPR000184">
    <property type="entry name" value="Bac_surfAg_D15"/>
</dbReference>
<evidence type="ECO:0000256" key="4">
    <source>
        <dbReference type="ARBA" id="ARBA00023136"/>
    </source>
</evidence>
<comment type="caution">
    <text evidence="7">The sequence shown here is derived from an EMBL/GenBank/DDBJ whole genome shotgun (WGS) entry which is preliminary data.</text>
</comment>
<evidence type="ECO:0000259" key="6">
    <source>
        <dbReference type="Pfam" id="PF01103"/>
    </source>
</evidence>
<proteinExistence type="predicted"/>
<keyword evidence="4" id="KW-0472">Membrane</keyword>
<keyword evidence="3" id="KW-0732">Signal</keyword>
<keyword evidence="8" id="KW-1185">Reference proteome</keyword>
<keyword evidence="5" id="KW-0998">Cell outer membrane</keyword>
<accession>A0ABR9ANR7</accession>
<evidence type="ECO:0000256" key="1">
    <source>
        <dbReference type="ARBA" id="ARBA00004370"/>
    </source>
</evidence>
<feature type="domain" description="Bacterial surface antigen (D15)" evidence="6">
    <location>
        <begin position="426"/>
        <end position="722"/>
    </location>
</feature>